<dbReference type="KEGG" id="mzh:Mzhil_0777"/>
<dbReference type="HOGENOM" id="CLU_136001_0_0_2"/>
<dbReference type="Proteomes" id="UP000006622">
    <property type="component" value="Chromosome"/>
</dbReference>
<gene>
    <name evidence="2" type="ordered locus">Mzhil_0777</name>
</gene>
<accession>F7XKN3</accession>
<protein>
    <recommendedName>
        <fullName evidence="1">FHA domain-containing protein</fullName>
    </recommendedName>
</protein>
<feature type="domain" description="FHA" evidence="1">
    <location>
        <begin position="65"/>
        <end position="127"/>
    </location>
</feature>
<dbReference type="STRING" id="679901.Mzhil_0777"/>
<evidence type="ECO:0000313" key="3">
    <source>
        <dbReference type="Proteomes" id="UP000006622"/>
    </source>
</evidence>
<dbReference type="AlphaFoldDB" id="F7XKN3"/>
<dbReference type="PROSITE" id="PS50006">
    <property type="entry name" value="FHA_DOMAIN"/>
    <property type="match status" value="1"/>
</dbReference>
<reference evidence="2" key="1">
    <citation type="submission" date="2010-07" db="EMBL/GenBank/DDBJ databases">
        <title>The complete genome of Methanosalsum zhilinae DSM 4017.</title>
        <authorList>
            <consortium name="US DOE Joint Genome Institute (JGI-PGF)"/>
            <person name="Lucas S."/>
            <person name="Copeland A."/>
            <person name="Lapidus A."/>
            <person name="Glavina del Rio T."/>
            <person name="Dalin E."/>
            <person name="Tice H."/>
            <person name="Bruce D."/>
            <person name="Goodwin L."/>
            <person name="Pitluck S."/>
            <person name="Kyrpides N."/>
            <person name="Mavromatis K."/>
            <person name="Ovchinnikova G."/>
            <person name="Daligault H."/>
            <person name="Detter J.C."/>
            <person name="Han C."/>
            <person name="Tapia R."/>
            <person name="Larimer F."/>
            <person name="Land M."/>
            <person name="Hauser L."/>
            <person name="Markowitz V."/>
            <person name="Cheng J.-F."/>
            <person name="Hugenholtz P."/>
            <person name="Woyke T."/>
            <person name="Wu D."/>
            <person name="Spring S."/>
            <person name="Schueler E."/>
            <person name="Brambilla E."/>
            <person name="Klenk H.-P."/>
            <person name="Eisen J.A."/>
        </authorList>
    </citation>
    <scope>NUCLEOTIDE SEQUENCE</scope>
    <source>
        <strain evidence="2">DSM 4017</strain>
    </source>
</reference>
<proteinExistence type="predicted"/>
<dbReference type="InterPro" id="IPR000253">
    <property type="entry name" value="FHA_dom"/>
</dbReference>
<evidence type="ECO:0000259" key="1">
    <source>
        <dbReference type="PROSITE" id="PS50006"/>
    </source>
</evidence>
<organism evidence="2 3">
    <name type="scientific">Methanosalsum zhilinae (strain DSM 4017 / NBRC 107636 / OCM 62 / WeN5)</name>
    <name type="common">Methanohalophilus zhilinae</name>
    <dbReference type="NCBI Taxonomy" id="679901"/>
    <lineage>
        <taxon>Archaea</taxon>
        <taxon>Methanobacteriati</taxon>
        <taxon>Methanobacteriota</taxon>
        <taxon>Stenosarchaea group</taxon>
        <taxon>Methanomicrobia</taxon>
        <taxon>Methanosarcinales</taxon>
        <taxon>Methanosarcinaceae</taxon>
        <taxon>Methanosalsum</taxon>
    </lineage>
</organism>
<dbReference type="EMBL" id="CP002101">
    <property type="protein sequence ID" value="AEH60641.1"/>
    <property type="molecule type" value="Genomic_DNA"/>
</dbReference>
<name>F7XKN3_METZD</name>
<sequence precursor="true">MKTFSILIVIMTLISMTIVPLAYAKPGPSTAQYMEITHMTMRFDGPDAYVSINYNLDLFSNIYVFMLGSRNLEKTFELVFSDFESLEVLEIGRNHASLKLMNVSRETDDYYLHDSRELGTTIDTLTIVYPGGSDRVTRNVNSTPNIFYVKN</sequence>
<keyword evidence="3" id="KW-1185">Reference proteome</keyword>
<evidence type="ECO:0000313" key="2">
    <source>
        <dbReference type="EMBL" id="AEH60641.1"/>
    </source>
</evidence>